<sequence>MTVLPATTMLPPRSALGRIPAHARRVLPVRPHCAHPQPRHFTQRTPLQIAPPPGRPQLGFLSPLAPNRLPPPLAIHLRQHFGRLISTESREGYKRRIYRGIKIGLSFWAILVLFEVIKTGAYQEDLEHQWPTPGEWKWKNRYCLRNAQALQHPEYIGKIMTNWPMVGAYLNQLIEELEDTEGEGKGIVDQEEGGILVEGVGRTGLDISAKSEPWRRGYHQALMGAAKAAENLDGWLTDRKEKISAPAEYVVGPSNPRPKPMPTNQKKVLHEENCEAASPPPETYYMKVLTTKGFDTRQKLDAALAYADWLDFKGLSSTASDMYAWAMDIAVAGYQGDASKVVDPKTGVLKFADTNWASENILRVSTALAVHKARQHDLASALSIFTSALSVRRSLESLPGPEPSPRPITPPKRTNDIFKHVFESLQNFLIPAEYPPPLPSGDTPALHTTNLQCEIAGLMTYIGEIIHATSCREPGLSRERGLGWTRDAVLIAEKHMKRCSSPADRDARQQCAQCIKVGLENWKSMVSFLLNQARREEAEAIEKAGKAWWGGQSAAQAKANEVLKLESEEAELNERMHRLLPVLDGESSLGSLAPDVSLAM</sequence>
<dbReference type="AlphaFoldDB" id="A0A9W9NH81"/>
<accession>A0A9W9NH81</accession>
<organism evidence="2 3">
    <name type="scientific">Penicillium chermesinum</name>
    <dbReference type="NCBI Taxonomy" id="63820"/>
    <lineage>
        <taxon>Eukaryota</taxon>
        <taxon>Fungi</taxon>
        <taxon>Dikarya</taxon>
        <taxon>Ascomycota</taxon>
        <taxon>Pezizomycotina</taxon>
        <taxon>Eurotiomycetes</taxon>
        <taxon>Eurotiomycetidae</taxon>
        <taxon>Eurotiales</taxon>
        <taxon>Aspergillaceae</taxon>
        <taxon>Penicillium</taxon>
    </lineage>
</organism>
<dbReference type="GeneID" id="83205704"/>
<dbReference type="EMBL" id="JAPQKS010000007">
    <property type="protein sequence ID" value="KAJ5219901.1"/>
    <property type="molecule type" value="Genomic_DNA"/>
</dbReference>
<keyword evidence="1" id="KW-0175">Coiled coil</keyword>
<evidence type="ECO:0000256" key="1">
    <source>
        <dbReference type="SAM" id="Coils"/>
    </source>
</evidence>
<evidence type="ECO:0000313" key="3">
    <source>
        <dbReference type="Proteomes" id="UP001150941"/>
    </source>
</evidence>
<dbReference type="OrthoDB" id="5408102at2759"/>
<dbReference type="Proteomes" id="UP001150941">
    <property type="component" value="Unassembled WGS sequence"/>
</dbReference>
<reference evidence="2" key="2">
    <citation type="journal article" date="2023" name="IMA Fungus">
        <title>Comparative genomic study of the Penicillium genus elucidates a diverse pangenome and 15 lateral gene transfer events.</title>
        <authorList>
            <person name="Petersen C."/>
            <person name="Sorensen T."/>
            <person name="Nielsen M.R."/>
            <person name="Sondergaard T.E."/>
            <person name="Sorensen J.L."/>
            <person name="Fitzpatrick D.A."/>
            <person name="Frisvad J.C."/>
            <person name="Nielsen K.L."/>
        </authorList>
    </citation>
    <scope>NUCLEOTIDE SEQUENCE</scope>
    <source>
        <strain evidence="2">IBT 19713</strain>
    </source>
</reference>
<evidence type="ECO:0000313" key="2">
    <source>
        <dbReference type="EMBL" id="KAJ5219901.1"/>
    </source>
</evidence>
<evidence type="ECO:0008006" key="4">
    <source>
        <dbReference type="Google" id="ProtNLM"/>
    </source>
</evidence>
<dbReference type="RefSeq" id="XP_058326731.1">
    <property type="nucleotide sequence ID" value="XM_058478401.1"/>
</dbReference>
<reference evidence="2" key="1">
    <citation type="submission" date="2022-11" db="EMBL/GenBank/DDBJ databases">
        <authorList>
            <person name="Petersen C."/>
        </authorList>
    </citation>
    <scope>NUCLEOTIDE SEQUENCE</scope>
    <source>
        <strain evidence="2">IBT 19713</strain>
    </source>
</reference>
<protein>
    <recommendedName>
        <fullName evidence="4">MFS maltose permease</fullName>
    </recommendedName>
</protein>
<keyword evidence="3" id="KW-1185">Reference proteome</keyword>
<feature type="coiled-coil region" evidence="1">
    <location>
        <begin position="519"/>
        <end position="575"/>
    </location>
</feature>
<name>A0A9W9NH81_9EURO</name>
<proteinExistence type="predicted"/>
<comment type="caution">
    <text evidence="2">The sequence shown here is derived from an EMBL/GenBank/DDBJ whole genome shotgun (WGS) entry which is preliminary data.</text>
</comment>
<gene>
    <name evidence="2" type="ORF">N7468_009105</name>
</gene>